<sequence>MPRGVHVRVQPSVWQRRPDVQQHVSLRIRHEVHQPEPHRAGPGLLW</sequence>
<evidence type="ECO:0000313" key="1">
    <source>
        <dbReference type="EMBL" id="MPC93393.1"/>
    </source>
</evidence>
<dbReference type="AlphaFoldDB" id="A0A5B7JG77"/>
<dbReference type="Proteomes" id="UP000324222">
    <property type="component" value="Unassembled WGS sequence"/>
</dbReference>
<accession>A0A5B7JG77</accession>
<evidence type="ECO:0000313" key="2">
    <source>
        <dbReference type="Proteomes" id="UP000324222"/>
    </source>
</evidence>
<organism evidence="1 2">
    <name type="scientific">Portunus trituberculatus</name>
    <name type="common">Swimming crab</name>
    <name type="synonym">Neptunus trituberculatus</name>
    <dbReference type="NCBI Taxonomy" id="210409"/>
    <lineage>
        <taxon>Eukaryota</taxon>
        <taxon>Metazoa</taxon>
        <taxon>Ecdysozoa</taxon>
        <taxon>Arthropoda</taxon>
        <taxon>Crustacea</taxon>
        <taxon>Multicrustacea</taxon>
        <taxon>Malacostraca</taxon>
        <taxon>Eumalacostraca</taxon>
        <taxon>Eucarida</taxon>
        <taxon>Decapoda</taxon>
        <taxon>Pleocyemata</taxon>
        <taxon>Brachyura</taxon>
        <taxon>Eubrachyura</taxon>
        <taxon>Portunoidea</taxon>
        <taxon>Portunidae</taxon>
        <taxon>Portuninae</taxon>
        <taxon>Portunus</taxon>
    </lineage>
</organism>
<comment type="caution">
    <text evidence="1">The sequence shown here is derived from an EMBL/GenBank/DDBJ whole genome shotgun (WGS) entry which is preliminary data.</text>
</comment>
<dbReference type="EMBL" id="VSRR010094737">
    <property type="protein sequence ID" value="MPC93393.1"/>
    <property type="molecule type" value="Genomic_DNA"/>
</dbReference>
<proteinExistence type="predicted"/>
<keyword evidence="2" id="KW-1185">Reference proteome</keyword>
<gene>
    <name evidence="1" type="ORF">E2C01_088519</name>
</gene>
<name>A0A5B7JG77_PORTR</name>
<reference evidence="1 2" key="1">
    <citation type="submission" date="2019-05" db="EMBL/GenBank/DDBJ databases">
        <title>Another draft genome of Portunus trituberculatus and its Hox gene families provides insights of decapod evolution.</title>
        <authorList>
            <person name="Jeong J.-H."/>
            <person name="Song I."/>
            <person name="Kim S."/>
            <person name="Choi T."/>
            <person name="Kim D."/>
            <person name="Ryu S."/>
            <person name="Kim W."/>
        </authorList>
    </citation>
    <scope>NUCLEOTIDE SEQUENCE [LARGE SCALE GENOMIC DNA]</scope>
    <source>
        <tissue evidence="1">Muscle</tissue>
    </source>
</reference>
<protein>
    <submittedName>
        <fullName evidence="1">Uncharacterized protein</fullName>
    </submittedName>
</protein>